<evidence type="ECO:0000256" key="5">
    <source>
        <dbReference type="SAM" id="Phobius"/>
    </source>
</evidence>
<evidence type="ECO:0000313" key="6">
    <source>
        <dbReference type="Ensembl" id="ENSGMOP00000062789.1"/>
    </source>
</evidence>
<comment type="subcellular location">
    <subcellularLocation>
        <location evidence="1">Membrane</location>
        <topology evidence="1">Multi-pass membrane protein</topology>
    </subcellularLocation>
</comment>
<organism evidence="6 7">
    <name type="scientific">Gadus morhua</name>
    <name type="common">Atlantic cod</name>
    <dbReference type="NCBI Taxonomy" id="8049"/>
    <lineage>
        <taxon>Eukaryota</taxon>
        <taxon>Metazoa</taxon>
        <taxon>Chordata</taxon>
        <taxon>Craniata</taxon>
        <taxon>Vertebrata</taxon>
        <taxon>Euteleostomi</taxon>
        <taxon>Actinopterygii</taxon>
        <taxon>Neopterygii</taxon>
        <taxon>Teleostei</taxon>
        <taxon>Neoteleostei</taxon>
        <taxon>Acanthomorphata</taxon>
        <taxon>Zeiogadaria</taxon>
        <taxon>Gadariae</taxon>
        <taxon>Gadiformes</taxon>
        <taxon>Gadoidei</taxon>
        <taxon>Gadidae</taxon>
        <taxon>Gadus</taxon>
    </lineage>
</organism>
<evidence type="ECO:0000256" key="4">
    <source>
        <dbReference type="ARBA" id="ARBA00023136"/>
    </source>
</evidence>
<dbReference type="Proteomes" id="UP000694546">
    <property type="component" value="Chromosome 5"/>
</dbReference>
<dbReference type="PANTHER" id="PTHR19282:SF477">
    <property type="entry name" value="TETRASPANIN"/>
    <property type="match status" value="1"/>
</dbReference>
<dbReference type="PRINTS" id="PR00259">
    <property type="entry name" value="TMFOUR"/>
</dbReference>
<feature type="transmembrane region" description="Helical" evidence="5">
    <location>
        <begin position="61"/>
        <end position="84"/>
    </location>
</feature>
<keyword evidence="4 5" id="KW-0472">Membrane</keyword>
<name>A0A8C5CM79_GADMO</name>
<dbReference type="SUPFAM" id="SSF48652">
    <property type="entry name" value="Tetraspanin"/>
    <property type="match status" value="1"/>
</dbReference>
<gene>
    <name evidence="6" type="primary">tspan37</name>
</gene>
<evidence type="ECO:0000256" key="1">
    <source>
        <dbReference type="ARBA" id="ARBA00004141"/>
    </source>
</evidence>
<dbReference type="InterPro" id="IPR018499">
    <property type="entry name" value="Tetraspanin/Peripherin"/>
</dbReference>
<feature type="transmembrane region" description="Helical" evidence="5">
    <location>
        <begin position="30"/>
        <end position="49"/>
    </location>
</feature>
<evidence type="ECO:0000313" key="7">
    <source>
        <dbReference type="Proteomes" id="UP000694546"/>
    </source>
</evidence>
<accession>A0A8C5CM79</accession>
<sequence>MIKQVSSVRFQEMHFSRDTLTTSLRITSQLLWVVGLLLSLSGLYLLFYFSKSHPFFSGYSILMPGVLALSTAALLLFAGVIGCMAAAQTSVFLQGLFVYLLVVAVCLQGTASALAYYYSDKVDSELSVLSEVFYNYSGSSQDPLARAVDSTQEELQCCGVQGSRDWLSTPWFNRSRRATFPQSCCNSSCFHCTSSSEEHWEPYVQGCQERLEEALGFVLSLITWSLLPLLPVEVRGHALQGLVVQILGVAIMAHMMTNNQLLHYTVLEKPSS</sequence>
<proteinExistence type="predicted"/>
<dbReference type="InterPro" id="IPR008952">
    <property type="entry name" value="Tetraspanin_EC2_sf"/>
</dbReference>
<protein>
    <recommendedName>
        <fullName evidence="8">Tetraspanin</fullName>
    </recommendedName>
</protein>
<dbReference type="PANTHER" id="PTHR19282">
    <property type="entry name" value="TETRASPANIN"/>
    <property type="match status" value="1"/>
</dbReference>
<dbReference type="Pfam" id="PF00335">
    <property type="entry name" value="Tetraspanin"/>
    <property type="match status" value="1"/>
</dbReference>
<dbReference type="OMA" id="SDPRTNC"/>
<dbReference type="Ensembl" id="ENSGMOT00000032512.1">
    <property type="protein sequence ID" value="ENSGMOP00000062789.1"/>
    <property type="gene ID" value="ENSGMOG00000026443.1"/>
</dbReference>
<evidence type="ECO:0008006" key="8">
    <source>
        <dbReference type="Google" id="ProtNLM"/>
    </source>
</evidence>
<dbReference type="GO" id="GO:0005886">
    <property type="term" value="C:plasma membrane"/>
    <property type="evidence" value="ECO:0007669"/>
    <property type="project" value="TreeGrafter"/>
</dbReference>
<dbReference type="AlphaFoldDB" id="A0A8C5CM79"/>
<evidence type="ECO:0000256" key="3">
    <source>
        <dbReference type="ARBA" id="ARBA00022989"/>
    </source>
</evidence>
<reference evidence="6" key="1">
    <citation type="submission" date="2025-08" db="UniProtKB">
        <authorList>
            <consortium name="Ensembl"/>
        </authorList>
    </citation>
    <scope>IDENTIFICATION</scope>
</reference>
<feature type="transmembrane region" description="Helical" evidence="5">
    <location>
        <begin position="96"/>
        <end position="118"/>
    </location>
</feature>
<keyword evidence="2 5" id="KW-0812">Transmembrane</keyword>
<dbReference type="GeneTree" id="ENSGT00940000154954"/>
<dbReference type="Gene3D" id="1.10.1450.10">
    <property type="entry name" value="Tetraspanin"/>
    <property type="match status" value="1"/>
</dbReference>
<keyword evidence="7" id="KW-1185">Reference proteome</keyword>
<reference evidence="6" key="2">
    <citation type="submission" date="2025-09" db="UniProtKB">
        <authorList>
            <consortium name="Ensembl"/>
        </authorList>
    </citation>
    <scope>IDENTIFICATION</scope>
</reference>
<evidence type="ECO:0000256" key="2">
    <source>
        <dbReference type="ARBA" id="ARBA00022692"/>
    </source>
</evidence>
<keyword evidence="3 5" id="KW-1133">Transmembrane helix</keyword>